<dbReference type="InParanoid" id="A0A2R5GIK7"/>
<keyword evidence="3" id="KW-0812">Transmembrane</keyword>
<reference evidence="4 5" key="1">
    <citation type="submission" date="2017-12" db="EMBL/GenBank/DDBJ databases">
        <title>Sequencing, de novo assembly and annotation of complete genome of a new Thraustochytrid species, strain FCC1311.</title>
        <authorList>
            <person name="Sedici K."/>
            <person name="Godart F."/>
            <person name="Aiese Cigliano R."/>
            <person name="Sanseverino W."/>
            <person name="Barakat M."/>
            <person name="Ortet P."/>
            <person name="Marechal E."/>
            <person name="Cagnac O."/>
            <person name="Amato A."/>
        </authorList>
    </citation>
    <scope>NUCLEOTIDE SEQUENCE [LARGE SCALE GENOMIC DNA]</scope>
</reference>
<comment type="caution">
    <text evidence="4">The sequence shown here is derived from an EMBL/GenBank/DDBJ whole genome shotgun (WGS) entry which is preliminary data.</text>
</comment>
<keyword evidence="3" id="KW-0472">Membrane</keyword>
<name>A0A2R5GIK7_9STRA</name>
<dbReference type="EMBL" id="BEYU01000083">
    <property type="protein sequence ID" value="GBG30726.1"/>
    <property type="molecule type" value="Genomic_DNA"/>
</dbReference>
<keyword evidence="1" id="KW-0677">Repeat</keyword>
<dbReference type="PANTHER" id="PTHR24198">
    <property type="entry name" value="ANKYRIN REPEAT AND PROTEIN KINASE DOMAIN-CONTAINING PROTEIN"/>
    <property type="match status" value="1"/>
</dbReference>
<sequence length="378" mass="41327">MVAMNVLAATDLGSRAVATLALGALTTVVVGTAAWWSIACVMLPVVTKAGRRARSLQRLLLRGCVWARHVDRISMDELQEFEHEFHDQDFSTRLQHQSEGELVQVLLLCAFHGLARTLLEVSKHLDTQRTRAHFNNALLIAASNGRERVVRTLVHRGLADINAHSSHHNSALILAASKGHEAVVKLLIAREHPVTAAVDVNRANSFRITALASACELGHSDIVDAILRRPDVDPAVNANLAVQSAARRRHDRIVLRLLEYSPKTVLAQPGQHVNALPLLRYLRCAAIENTRQILHIMTGSQGQCRPCTEIASQAASRDQLDALPQSLRARILAMAFGLGIILVGPNRNSPSALLEALAEADRLQPNIECLDSHIRSNS</sequence>
<dbReference type="SMART" id="SM00248">
    <property type="entry name" value="ANK"/>
    <property type="match status" value="4"/>
</dbReference>
<evidence type="ECO:0000313" key="4">
    <source>
        <dbReference type="EMBL" id="GBG30726.1"/>
    </source>
</evidence>
<gene>
    <name evidence="4" type="ORF">FCC1311_069462</name>
</gene>
<dbReference type="AlphaFoldDB" id="A0A2R5GIK7"/>
<dbReference type="SUPFAM" id="SSF48403">
    <property type="entry name" value="Ankyrin repeat"/>
    <property type="match status" value="1"/>
</dbReference>
<keyword evidence="5" id="KW-1185">Reference proteome</keyword>
<dbReference type="Pfam" id="PF12796">
    <property type="entry name" value="Ank_2"/>
    <property type="match status" value="1"/>
</dbReference>
<dbReference type="InterPro" id="IPR002110">
    <property type="entry name" value="Ankyrin_rpt"/>
</dbReference>
<organism evidence="4 5">
    <name type="scientific">Hondaea fermentalgiana</name>
    <dbReference type="NCBI Taxonomy" id="2315210"/>
    <lineage>
        <taxon>Eukaryota</taxon>
        <taxon>Sar</taxon>
        <taxon>Stramenopiles</taxon>
        <taxon>Bigyra</taxon>
        <taxon>Labyrinthulomycetes</taxon>
        <taxon>Thraustochytrida</taxon>
        <taxon>Thraustochytriidae</taxon>
        <taxon>Hondaea</taxon>
    </lineage>
</organism>
<dbReference type="OrthoDB" id="20872at2759"/>
<feature type="transmembrane region" description="Helical" evidence="3">
    <location>
        <begin position="20"/>
        <end position="46"/>
    </location>
</feature>
<protein>
    <submittedName>
        <fullName evidence="4">Ankyrin repeat and KH domain-containing protein 1</fullName>
    </submittedName>
</protein>
<evidence type="ECO:0000256" key="1">
    <source>
        <dbReference type="ARBA" id="ARBA00022737"/>
    </source>
</evidence>
<evidence type="ECO:0000313" key="5">
    <source>
        <dbReference type="Proteomes" id="UP000241890"/>
    </source>
</evidence>
<evidence type="ECO:0000256" key="3">
    <source>
        <dbReference type="SAM" id="Phobius"/>
    </source>
</evidence>
<dbReference type="Proteomes" id="UP000241890">
    <property type="component" value="Unassembled WGS sequence"/>
</dbReference>
<evidence type="ECO:0000256" key="2">
    <source>
        <dbReference type="ARBA" id="ARBA00023043"/>
    </source>
</evidence>
<dbReference type="Gene3D" id="1.25.40.20">
    <property type="entry name" value="Ankyrin repeat-containing domain"/>
    <property type="match status" value="2"/>
</dbReference>
<dbReference type="PANTHER" id="PTHR24198:SF165">
    <property type="entry name" value="ANKYRIN REPEAT-CONTAINING PROTEIN-RELATED"/>
    <property type="match status" value="1"/>
</dbReference>
<accession>A0A2R5GIK7</accession>
<dbReference type="InterPro" id="IPR036770">
    <property type="entry name" value="Ankyrin_rpt-contain_sf"/>
</dbReference>
<keyword evidence="2" id="KW-0040">ANK repeat</keyword>
<proteinExistence type="predicted"/>
<keyword evidence="3" id="KW-1133">Transmembrane helix</keyword>